<keyword evidence="3" id="KW-0496">Mitochondrion</keyword>
<dbReference type="Proteomes" id="UP001201980">
    <property type="component" value="Unassembled WGS sequence"/>
</dbReference>
<dbReference type="NCBIfam" id="TIGR03317">
    <property type="entry name" value="ygfZ_signature"/>
    <property type="match status" value="1"/>
</dbReference>
<dbReference type="InterPro" id="IPR057460">
    <property type="entry name" value="CAF17_C"/>
</dbReference>
<proteinExistence type="inferred from homology"/>
<sequence>MQSLSRISNAIPRRAEATIRSTAVKRASNAGRRQATRGQGNQRRAFHVTPQKWYPPSPAPGPSAGYAALPQRRLISLAGPDAAKFLQGAITRNIYDVPSDSSASEGPPRQQGIYGAFLNAQGRFLNDVFIYPDTIGIGAKDAAEGETFLVEVDAAEAERLAKHIKLYKLRAKFDVKLLDTEEATVWQAWGDTVTPSIENDCLSVMDQRAPGMGARFVAPFKNIPRSISNELPEAHESAYAIRRYLNGVAEGQEELLREAALPQESNLDLMGGIDFRKGCYVGQELTIRTQHRGVVRKRILPVVVYGPHRGEPRWLEYHNDPELTVVPSNLCAEHIPPETEVGRYKKKGRSAGKFLKGIGNVGLALCRLEVMTSVQVPGTEGAGLVGGGFNPDDEFYMKIGREMREPAEVKVKAFVPEWLREGLAAATRNRE</sequence>
<dbReference type="GO" id="GO:0016226">
    <property type="term" value="P:iron-sulfur cluster assembly"/>
    <property type="evidence" value="ECO:0007669"/>
    <property type="project" value="TreeGrafter"/>
</dbReference>
<dbReference type="InterPro" id="IPR045179">
    <property type="entry name" value="YgfZ/GcvT"/>
</dbReference>
<evidence type="ECO:0000313" key="9">
    <source>
        <dbReference type="Proteomes" id="UP001201980"/>
    </source>
</evidence>
<evidence type="ECO:0000256" key="6">
    <source>
        <dbReference type="SAM" id="MobiDB-lite"/>
    </source>
</evidence>
<dbReference type="SUPFAM" id="SSF103025">
    <property type="entry name" value="Folate-binding domain"/>
    <property type="match status" value="1"/>
</dbReference>
<organism evidence="8 9">
    <name type="scientific">Zalerion maritima</name>
    <dbReference type="NCBI Taxonomy" id="339359"/>
    <lineage>
        <taxon>Eukaryota</taxon>
        <taxon>Fungi</taxon>
        <taxon>Dikarya</taxon>
        <taxon>Ascomycota</taxon>
        <taxon>Pezizomycotina</taxon>
        <taxon>Sordariomycetes</taxon>
        <taxon>Lulworthiomycetidae</taxon>
        <taxon>Lulworthiales</taxon>
        <taxon>Lulworthiaceae</taxon>
        <taxon>Zalerion</taxon>
    </lineage>
</organism>
<comment type="similarity">
    <text evidence="4">Belongs to the GcvT family. CAF17/IBA57 subfamily.</text>
</comment>
<accession>A0AAD5RGL0</accession>
<comment type="caution">
    <text evidence="8">The sequence shown here is derived from an EMBL/GenBank/DDBJ whole genome shotgun (WGS) entry which is preliminary data.</text>
</comment>
<evidence type="ECO:0000259" key="7">
    <source>
        <dbReference type="Pfam" id="PF25455"/>
    </source>
</evidence>
<dbReference type="InterPro" id="IPR017703">
    <property type="entry name" value="YgfZ/GCV_T_CS"/>
</dbReference>
<dbReference type="Pfam" id="PF25455">
    <property type="entry name" value="Beta-barrel_CAF17_C"/>
    <property type="match status" value="1"/>
</dbReference>
<keyword evidence="9" id="KW-1185">Reference proteome</keyword>
<evidence type="ECO:0000313" key="8">
    <source>
        <dbReference type="EMBL" id="KAJ2892405.1"/>
    </source>
</evidence>
<feature type="region of interest" description="Disordered" evidence="6">
    <location>
        <begin position="22"/>
        <end position="66"/>
    </location>
</feature>
<evidence type="ECO:0000256" key="1">
    <source>
        <dbReference type="ARBA" id="ARBA00004305"/>
    </source>
</evidence>
<dbReference type="Gene3D" id="3.30.1360.120">
    <property type="entry name" value="Probable tRNA modification gtpase trme, domain 1"/>
    <property type="match status" value="2"/>
</dbReference>
<evidence type="ECO:0000256" key="4">
    <source>
        <dbReference type="ARBA" id="ARBA00093447"/>
    </source>
</evidence>
<dbReference type="PANTHER" id="PTHR22602">
    <property type="entry name" value="TRANSFERASE CAF17, MITOCHONDRIAL-RELATED"/>
    <property type="match status" value="1"/>
</dbReference>
<comment type="subcellular location">
    <subcellularLocation>
        <location evidence="1">Mitochondrion matrix</location>
    </subcellularLocation>
</comment>
<dbReference type="AlphaFoldDB" id="A0AAD5RGL0"/>
<evidence type="ECO:0000256" key="5">
    <source>
        <dbReference type="ARBA" id="ARBA00093637"/>
    </source>
</evidence>
<protein>
    <recommendedName>
        <fullName evidence="5">Iron-sulfur cluster assembly factor IBA57 homolog, mitochondrial</fullName>
    </recommendedName>
</protein>
<evidence type="ECO:0000256" key="2">
    <source>
        <dbReference type="ARBA" id="ARBA00022946"/>
    </source>
</evidence>
<dbReference type="GO" id="GO:0005759">
    <property type="term" value="C:mitochondrial matrix"/>
    <property type="evidence" value="ECO:0007669"/>
    <property type="project" value="UniProtKB-SubCell"/>
</dbReference>
<reference evidence="8" key="1">
    <citation type="submission" date="2022-07" db="EMBL/GenBank/DDBJ databases">
        <title>Draft genome sequence of Zalerion maritima ATCC 34329, a (micro)plastics degrading marine fungus.</title>
        <authorList>
            <person name="Paco A."/>
            <person name="Goncalves M.F.M."/>
            <person name="Rocha-Santos T.A.P."/>
            <person name="Alves A."/>
        </authorList>
    </citation>
    <scope>NUCLEOTIDE SEQUENCE</scope>
    <source>
        <strain evidence="8">ATCC 34329</strain>
    </source>
</reference>
<dbReference type="PANTHER" id="PTHR22602:SF0">
    <property type="entry name" value="TRANSFERASE CAF17, MITOCHONDRIAL-RELATED"/>
    <property type="match status" value="1"/>
</dbReference>
<dbReference type="EMBL" id="JAKWBI020000813">
    <property type="protein sequence ID" value="KAJ2892405.1"/>
    <property type="molecule type" value="Genomic_DNA"/>
</dbReference>
<feature type="domain" description="CAF17 C-terminal" evidence="7">
    <location>
        <begin position="296"/>
        <end position="420"/>
    </location>
</feature>
<name>A0AAD5RGL0_9PEZI</name>
<dbReference type="InterPro" id="IPR027266">
    <property type="entry name" value="TrmE/GcvT-like"/>
</dbReference>
<keyword evidence="2" id="KW-0809">Transit peptide</keyword>
<gene>
    <name evidence="8" type="ORF">MKZ38_009888</name>
</gene>
<evidence type="ECO:0000256" key="3">
    <source>
        <dbReference type="ARBA" id="ARBA00023128"/>
    </source>
</evidence>